<dbReference type="Proteomes" id="UP001218788">
    <property type="component" value="Unassembled WGS sequence"/>
</dbReference>
<name>A0ABT5L503_9ALTE</name>
<proteinExistence type="predicted"/>
<dbReference type="PIRSF" id="PIRSF016481">
    <property type="entry name" value="Pilus_assembly_PilP"/>
    <property type="match status" value="1"/>
</dbReference>
<dbReference type="Gene3D" id="2.30.30.830">
    <property type="match status" value="1"/>
</dbReference>
<comment type="caution">
    <text evidence="1">The sequence shown here is derived from an EMBL/GenBank/DDBJ whole genome shotgun (WGS) entry which is preliminary data.</text>
</comment>
<dbReference type="RefSeq" id="WP_273641914.1">
    <property type="nucleotide sequence ID" value="NZ_JAQQXP010000002.1"/>
</dbReference>
<reference evidence="1 2" key="1">
    <citation type="submission" date="2022-10" db="EMBL/GenBank/DDBJ databases">
        <title>Alteromonas sp. chi3 Genome sequencing.</title>
        <authorList>
            <person name="Park S."/>
        </authorList>
    </citation>
    <scope>NUCLEOTIDE SEQUENCE [LARGE SCALE GENOMIC DNA]</scope>
    <source>
        <strain evidence="2">chi3</strain>
    </source>
</reference>
<dbReference type="Pfam" id="PF04351">
    <property type="entry name" value="PilP"/>
    <property type="match status" value="1"/>
</dbReference>
<protein>
    <submittedName>
        <fullName evidence="1">Pilus assembly protein PilP</fullName>
    </submittedName>
</protein>
<organism evidence="1 2">
    <name type="scientific">Alteromonas gilva</name>
    <dbReference type="NCBI Taxonomy" id="2987522"/>
    <lineage>
        <taxon>Bacteria</taxon>
        <taxon>Pseudomonadati</taxon>
        <taxon>Pseudomonadota</taxon>
        <taxon>Gammaproteobacteria</taxon>
        <taxon>Alteromonadales</taxon>
        <taxon>Alteromonadaceae</taxon>
        <taxon>Alteromonas/Salinimonas group</taxon>
        <taxon>Alteromonas</taxon>
    </lineage>
</organism>
<accession>A0ABT5L503</accession>
<evidence type="ECO:0000313" key="2">
    <source>
        <dbReference type="Proteomes" id="UP001218788"/>
    </source>
</evidence>
<sequence>MSAVTRLASALVVGVLITGCSPQLDDLKSFTAQVKQNTKPRIEPYPKFSQEPAFVYSAQEFRSPFTRPKMAQAPIVTESKINCLQPDTSRQREPLETYGIDALSLTGSFYTNGHKWVLFKTNDGLLYQAKKGSRVGLFFGRISAIVDNNVVIQELVPDGTGCWQQKETTLTIKS</sequence>
<dbReference type="InterPro" id="IPR007446">
    <property type="entry name" value="PilP"/>
</dbReference>
<dbReference type="EMBL" id="JAQQXP010000002">
    <property type="protein sequence ID" value="MDC8832120.1"/>
    <property type="molecule type" value="Genomic_DNA"/>
</dbReference>
<gene>
    <name evidence="1" type="ORF">OIK42_15275</name>
</gene>
<evidence type="ECO:0000313" key="1">
    <source>
        <dbReference type="EMBL" id="MDC8832120.1"/>
    </source>
</evidence>
<dbReference type="PROSITE" id="PS51257">
    <property type="entry name" value="PROKAR_LIPOPROTEIN"/>
    <property type="match status" value="1"/>
</dbReference>
<keyword evidence="2" id="KW-1185">Reference proteome</keyword>